<name>D5EFC2_AMICL</name>
<proteinExistence type="predicted"/>
<protein>
    <submittedName>
        <fullName evidence="2">IstB domain protein ATP-binding protein</fullName>
    </submittedName>
</protein>
<keyword evidence="3" id="KW-1185">Reference proteome</keyword>
<keyword evidence="2" id="KW-0067">ATP-binding</keyword>
<dbReference type="CDD" id="cd00009">
    <property type="entry name" value="AAA"/>
    <property type="match status" value="1"/>
</dbReference>
<dbReference type="AlphaFoldDB" id="D5EFC2"/>
<dbReference type="Pfam" id="PF01695">
    <property type="entry name" value="IstB_IS21"/>
    <property type="match status" value="1"/>
</dbReference>
<dbReference type="GO" id="GO:0006260">
    <property type="term" value="P:DNA replication"/>
    <property type="evidence" value="ECO:0007669"/>
    <property type="project" value="TreeGrafter"/>
</dbReference>
<dbReference type="PANTHER" id="PTHR30050:SF4">
    <property type="entry name" value="ATP-BINDING PROTEIN RV3427C IN INSERTION SEQUENCE-RELATED"/>
    <property type="match status" value="1"/>
</dbReference>
<dbReference type="InterPro" id="IPR002611">
    <property type="entry name" value="IstB_ATP-bd"/>
</dbReference>
<dbReference type="KEGG" id="aco:Amico_1131"/>
<evidence type="ECO:0000259" key="1">
    <source>
        <dbReference type="SMART" id="SM00382"/>
    </source>
</evidence>
<keyword evidence="2" id="KW-0547">Nucleotide-binding</keyword>
<evidence type="ECO:0000313" key="3">
    <source>
        <dbReference type="Proteomes" id="UP000002366"/>
    </source>
</evidence>
<dbReference type="OrthoDB" id="9776217at2"/>
<sequence>MTEAARSIDVLLSAYQPHALEQSRERALDYVRRLLNDPFLKQSDLYGSTVDFLAAMEQEGYCANCPGLGACKYRGLRWAVSGESLFGRQVLVAGIGNCSDREKHELQKKTEQLIKTSKIPDAMERCSFETFQTVGDPVIRTAKGLAMACVEDGSSLILGGGTGVGKTHLAIAMIQELTAKGKSAVFVPVVEILDEIRAGFDEGTAYKIQQAVKDADCVAIDDLGAQRKDKSWVDERLFSLIDARYRSGKQTIITTNACSMSQLKEMLGEHGTRIVSRLTEMAQPLFIKARDFRTRKNVQQKLPVGRNRNA</sequence>
<dbReference type="RefSeq" id="WP_013048517.1">
    <property type="nucleotide sequence ID" value="NC_014011.1"/>
</dbReference>
<dbReference type="HOGENOM" id="CLU_062999_3_2_0"/>
<dbReference type="EMBL" id="CP001997">
    <property type="protein sequence ID" value="ADE57254.1"/>
    <property type="molecule type" value="Genomic_DNA"/>
</dbReference>
<dbReference type="SMART" id="SM00382">
    <property type="entry name" value="AAA"/>
    <property type="match status" value="1"/>
</dbReference>
<accession>D5EFC2</accession>
<reference evidence="2 3" key="1">
    <citation type="journal article" date="2010" name="Stand. Genomic Sci.">
        <title>Complete genome sequence of Aminobacterium colombiense type strain (ALA-1).</title>
        <authorList>
            <person name="Chertkov O."/>
            <person name="Sikorski J."/>
            <person name="Brambilla E."/>
            <person name="Lapidus A."/>
            <person name="Copeland A."/>
            <person name="Glavina Del Rio T."/>
            <person name="Nolan M."/>
            <person name="Lucas S."/>
            <person name="Tice H."/>
            <person name="Cheng J.F."/>
            <person name="Han C."/>
            <person name="Detter J.C."/>
            <person name="Bruce D."/>
            <person name="Tapia R."/>
            <person name="Goodwin L."/>
            <person name="Pitluck S."/>
            <person name="Liolios K."/>
            <person name="Ivanova N."/>
            <person name="Mavromatis K."/>
            <person name="Ovchinnikova G."/>
            <person name="Pati A."/>
            <person name="Chen A."/>
            <person name="Palaniappan K."/>
            <person name="Land M."/>
            <person name="Hauser L."/>
            <person name="Chang Y.J."/>
            <person name="Jeffries C.D."/>
            <person name="Spring S."/>
            <person name="Rohde M."/>
            <person name="Goker M."/>
            <person name="Bristow J."/>
            <person name="Eisen J.A."/>
            <person name="Markowitz V."/>
            <person name="Hugenholtz P."/>
            <person name="Kyrpides N.C."/>
            <person name="Klenk H.P."/>
        </authorList>
    </citation>
    <scope>NUCLEOTIDE SEQUENCE [LARGE SCALE GENOMIC DNA]</scope>
    <source>
        <strain evidence="3">DSM 12261 / ALA-1</strain>
    </source>
</reference>
<dbReference type="SUPFAM" id="SSF52540">
    <property type="entry name" value="P-loop containing nucleoside triphosphate hydrolases"/>
    <property type="match status" value="1"/>
</dbReference>
<dbReference type="STRING" id="572547.Amico_1131"/>
<dbReference type="InterPro" id="IPR027417">
    <property type="entry name" value="P-loop_NTPase"/>
</dbReference>
<organism evidence="2 3">
    <name type="scientific">Aminobacterium colombiense (strain DSM 12261 / ALA-1)</name>
    <dbReference type="NCBI Taxonomy" id="572547"/>
    <lineage>
        <taxon>Bacteria</taxon>
        <taxon>Thermotogati</taxon>
        <taxon>Synergistota</taxon>
        <taxon>Synergistia</taxon>
        <taxon>Synergistales</taxon>
        <taxon>Aminobacteriaceae</taxon>
        <taxon>Aminobacterium</taxon>
    </lineage>
</organism>
<gene>
    <name evidence="2" type="ordered locus">Amico_1131</name>
</gene>
<dbReference type="GO" id="GO:0005524">
    <property type="term" value="F:ATP binding"/>
    <property type="evidence" value="ECO:0007669"/>
    <property type="project" value="UniProtKB-KW"/>
</dbReference>
<dbReference type="Proteomes" id="UP000002366">
    <property type="component" value="Chromosome"/>
</dbReference>
<feature type="domain" description="AAA+ ATPase" evidence="1">
    <location>
        <begin position="152"/>
        <end position="285"/>
    </location>
</feature>
<evidence type="ECO:0000313" key="2">
    <source>
        <dbReference type="EMBL" id="ADE57254.1"/>
    </source>
</evidence>
<dbReference type="Gene3D" id="3.40.50.300">
    <property type="entry name" value="P-loop containing nucleotide triphosphate hydrolases"/>
    <property type="match status" value="1"/>
</dbReference>
<dbReference type="PANTHER" id="PTHR30050">
    <property type="entry name" value="CHROMOSOMAL REPLICATION INITIATOR PROTEIN DNAA"/>
    <property type="match status" value="1"/>
</dbReference>
<dbReference type="eggNOG" id="COG1484">
    <property type="taxonomic scope" value="Bacteria"/>
</dbReference>
<dbReference type="InterPro" id="IPR003593">
    <property type="entry name" value="AAA+_ATPase"/>
</dbReference>